<evidence type="ECO:0000313" key="2">
    <source>
        <dbReference type="Proteomes" id="UP000267096"/>
    </source>
</evidence>
<dbReference type="OrthoDB" id="10626377at2759"/>
<dbReference type="Proteomes" id="UP000267096">
    <property type="component" value="Unassembled WGS sequence"/>
</dbReference>
<evidence type="ECO:0000313" key="3">
    <source>
        <dbReference type="WBParaSite" id="ASIM_0000151601-mRNA-1"/>
    </source>
</evidence>
<organism evidence="3">
    <name type="scientific">Anisakis simplex</name>
    <name type="common">Herring worm</name>
    <dbReference type="NCBI Taxonomy" id="6269"/>
    <lineage>
        <taxon>Eukaryota</taxon>
        <taxon>Metazoa</taxon>
        <taxon>Ecdysozoa</taxon>
        <taxon>Nematoda</taxon>
        <taxon>Chromadorea</taxon>
        <taxon>Rhabditida</taxon>
        <taxon>Spirurina</taxon>
        <taxon>Ascaridomorpha</taxon>
        <taxon>Ascaridoidea</taxon>
        <taxon>Anisakidae</taxon>
        <taxon>Anisakis</taxon>
        <taxon>Anisakis simplex complex</taxon>
    </lineage>
</organism>
<keyword evidence="2" id="KW-1185">Reference proteome</keyword>
<proteinExistence type="predicted"/>
<reference evidence="3" key="1">
    <citation type="submission" date="2017-02" db="UniProtKB">
        <authorList>
            <consortium name="WormBaseParasite"/>
        </authorList>
    </citation>
    <scope>IDENTIFICATION</scope>
</reference>
<evidence type="ECO:0000313" key="1">
    <source>
        <dbReference type="EMBL" id="VDK18719.1"/>
    </source>
</evidence>
<dbReference type="AlphaFoldDB" id="A0A0M3J1W2"/>
<sequence>MLNVQIDRKSIENVSQAVLTCITSDDPMIICMAKHGTEFCNKLPAACAALTHLQIPQYTFGMKLPAAIAACISSEIFIGFCKRRYGAEQCLSWSKKCAIIDYSGNVILTTDAKNCMITRGSLLVNPMALCVTKYGVDFCDKLQMACSEIVGVPILPRKPGTLQQFLGTLGICISTEHVIAMCYARNGVETCTIWMKACSITDISVPLTEEQKLCMKNSEFTFCHQLYVLG</sequence>
<dbReference type="EMBL" id="UYRR01001456">
    <property type="protein sequence ID" value="VDK18719.1"/>
    <property type="molecule type" value="Genomic_DNA"/>
</dbReference>
<name>A0A0M3J1W2_ANISI</name>
<accession>A0A0M3J1W2</accession>
<gene>
    <name evidence="1" type="ORF">ASIM_LOCUS1395</name>
</gene>
<dbReference type="WBParaSite" id="ASIM_0000151601-mRNA-1">
    <property type="protein sequence ID" value="ASIM_0000151601-mRNA-1"/>
    <property type="gene ID" value="ASIM_0000151601"/>
</dbReference>
<protein>
    <submittedName>
        <fullName evidence="3">Flavoprotein domain-containing protein</fullName>
    </submittedName>
</protein>
<reference evidence="1 2" key="2">
    <citation type="submission" date="2018-11" db="EMBL/GenBank/DDBJ databases">
        <authorList>
            <consortium name="Pathogen Informatics"/>
        </authorList>
    </citation>
    <scope>NUCLEOTIDE SEQUENCE [LARGE SCALE GENOMIC DNA]</scope>
</reference>